<dbReference type="GO" id="GO:0046872">
    <property type="term" value="F:metal ion binding"/>
    <property type="evidence" value="ECO:0007669"/>
    <property type="project" value="UniProtKB-KW"/>
</dbReference>
<dbReference type="GO" id="GO:0006508">
    <property type="term" value="P:proteolysis"/>
    <property type="evidence" value="ECO:0007669"/>
    <property type="project" value="UniProtKB-KW"/>
</dbReference>
<evidence type="ECO:0000256" key="6">
    <source>
        <dbReference type="RuleBase" id="RU003983"/>
    </source>
</evidence>
<keyword evidence="3 6" id="KW-0378">Hydrolase</keyword>
<reference evidence="8" key="2">
    <citation type="submission" date="2017-05" db="UniProtKB">
        <authorList>
            <consortium name="EnsemblMetazoa"/>
        </authorList>
    </citation>
    <scope>IDENTIFICATION</scope>
</reference>
<evidence type="ECO:0000256" key="5">
    <source>
        <dbReference type="ARBA" id="ARBA00023049"/>
    </source>
</evidence>
<comment type="similarity">
    <text evidence="6">Belongs to the peptidase M48 family.</text>
</comment>
<evidence type="ECO:0000259" key="7">
    <source>
        <dbReference type="Pfam" id="PF01435"/>
    </source>
</evidence>
<comment type="cofactor">
    <cofactor evidence="6">
        <name>Zn(2+)</name>
        <dbReference type="ChEBI" id="CHEBI:29105"/>
    </cofactor>
    <text evidence="6">Binds 1 zinc ion per subunit.</text>
</comment>
<dbReference type="Pfam" id="PF01435">
    <property type="entry name" value="Peptidase_M48"/>
    <property type="match status" value="1"/>
</dbReference>
<evidence type="ECO:0000256" key="4">
    <source>
        <dbReference type="ARBA" id="ARBA00022833"/>
    </source>
</evidence>
<dbReference type="OrthoDB" id="110174at2759"/>
<keyword evidence="4 6" id="KW-0862">Zinc</keyword>
<name>A0A1X7VB02_AMPQE</name>
<dbReference type="InterPro" id="IPR026620">
    <property type="entry name" value="TMEM177"/>
</dbReference>
<keyword evidence="2" id="KW-0479">Metal-binding</keyword>
<dbReference type="PANTHER" id="PTHR21824">
    <property type="entry name" value="TRANSMEMBRANE PROTEIN 177"/>
    <property type="match status" value="1"/>
</dbReference>
<keyword evidence="1 6" id="KW-0645">Protease</keyword>
<dbReference type="KEGG" id="aqu:109580710"/>
<evidence type="ECO:0000313" key="8">
    <source>
        <dbReference type="EnsemblMetazoa" id="Aqu2.1.37480_001"/>
    </source>
</evidence>
<proteinExistence type="inferred from homology"/>
<keyword evidence="5 6" id="KW-0482">Metalloprotease</keyword>
<evidence type="ECO:0000256" key="3">
    <source>
        <dbReference type="ARBA" id="ARBA00022801"/>
    </source>
</evidence>
<sequence length="283" mass="31880">MSAEFFTRLKRIMYTASGILLGLTSIKHLFPSITKQESELKINVPPELQARVEAIATSMHVGMPHRIKVYINKGLSSNSAGNSIFPYGAVVGLSSTVLCHTTNDIEKLGLELCGEEIDWRSKDGQLIAELLLPTREQVDFAIAHELSHIQHLDFLSRSLLAAVSPVIVYHATSILPQFFTIKNPMVQLLPFTIGGVYFIYNNIYYALCHWQEHRADNRAGLCGRSYSEGGITFAKKRIELDKRLRALDDTSSRSKSFPTSFTSHPSFEDRLERLTALHRKQQM</sequence>
<evidence type="ECO:0000256" key="2">
    <source>
        <dbReference type="ARBA" id="ARBA00022723"/>
    </source>
</evidence>
<keyword evidence="9" id="KW-1185">Reference proteome</keyword>
<evidence type="ECO:0000256" key="1">
    <source>
        <dbReference type="ARBA" id="ARBA00022670"/>
    </source>
</evidence>
<gene>
    <name evidence="8" type="primary">109580710</name>
</gene>
<dbReference type="EnsemblMetazoa" id="XM_019994186.1">
    <property type="protein sequence ID" value="XP_019849745.1"/>
    <property type="gene ID" value="LOC109580710"/>
</dbReference>
<feature type="domain" description="Peptidase M48" evidence="7">
    <location>
        <begin position="47"/>
        <end position="276"/>
    </location>
</feature>
<dbReference type="InParanoid" id="A0A1X7VB02"/>
<accession>A0A1X7VB02</accession>
<evidence type="ECO:0000313" key="9">
    <source>
        <dbReference type="Proteomes" id="UP000007879"/>
    </source>
</evidence>
<dbReference type="GO" id="GO:0016020">
    <property type="term" value="C:membrane"/>
    <property type="evidence" value="ECO:0007669"/>
    <property type="project" value="TreeGrafter"/>
</dbReference>
<organism evidence="8">
    <name type="scientific">Amphimedon queenslandica</name>
    <name type="common">Sponge</name>
    <dbReference type="NCBI Taxonomy" id="400682"/>
    <lineage>
        <taxon>Eukaryota</taxon>
        <taxon>Metazoa</taxon>
        <taxon>Porifera</taxon>
        <taxon>Demospongiae</taxon>
        <taxon>Heteroscleromorpha</taxon>
        <taxon>Haplosclerida</taxon>
        <taxon>Niphatidae</taxon>
        <taxon>Amphimedon</taxon>
    </lineage>
</organism>
<reference evidence="9" key="1">
    <citation type="journal article" date="2010" name="Nature">
        <title>The Amphimedon queenslandica genome and the evolution of animal complexity.</title>
        <authorList>
            <person name="Srivastava M."/>
            <person name="Simakov O."/>
            <person name="Chapman J."/>
            <person name="Fahey B."/>
            <person name="Gauthier M.E."/>
            <person name="Mitros T."/>
            <person name="Richards G.S."/>
            <person name="Conaco C."/>
            <person name="Dacre M."/>
            <person name="Hellsten U."/>
            <person name="Larroux C."/>
            <person name="Putnam N.H."/>
            <person name="Stanke M."/>
            <person name="Adamska M."/>
            <person name="Darling A."/>
            <person name="Degnan S.M."/>
            <person name="Oakley T.H."/>
            <person name="Plachetzki D.C."/>
            <person name="Zhai Y."/>
            <person name="Adamski M."/>
            <person name="Calcino A."/>
            <person name="Cummins S.F."/>
            <person name="Goodstein D.M."/>
            <person name="Harris C."/>
            <person name="Jackson D.J."/>
            <person name="Leys S.P."/>
            <person name="Shu S."/>
            <person name="Woodcroft B.J."/>
            <person name="Vervoort M."/>
            <person name="Kosik K.S."/>
            <person name="Manning G."/>
            <person name="Degnan B.M."/>
            <person name="Rokhsar D.S."/>
        </authorList>
    </citation>
    <scope>NUCLEOTIDE SEQUENCE [LARGE SCALE GENOMIC DNA]</scope>
</reference>
<dbReference type="PANTHER" id="PTHR21824:SF4">
    <property type="entry name" value="TRANSMEMBRANE PROTEIN 177"/>
    <property type="match status" value="1"/>
</dbReference>
<dbReference type="EnsemblMetazoa" id="Aqu2.1.37480_001">
    <property type="protein sequence ID" value="Aqu2.1.37480_001"/>
    <property type="gene ID" value="Aqu2.1.37480"/>
</dbReference>
<dbReference type="AlphaFoldDB" id="A0A1X7VB02"/>
<dbReference type="InterPro" id="IPR001915">
    <property type="entry name" value="Peptidase_M48"/>
</dbReference>
<protein>
    <recommendedName>
        <fullName evidence="7">Peptidase M48 domain-containing protein</fullName>
    </recommendedName>
</protein>
<dbReference type="Proteomes" id="UP000007879">
    <property type="component" value="Unassembled WGS sequence"/>
</dbReference>
<dbReference type="GO" id="GO:0004222">
    <property type="term" value="F:metalloendopeptidase activity"/>
    <property type="evidence" value="ECO:0007669"/>
    <property type="project" value="InterPro"/>
</dbReference>